<feature type="domain" description="DUF4806" evidence="3">
    <location>
        <begin position="123"/>
        <end position="201"/>
    </location>
</feature>
<name>A0A6P4J0K0_DROKI</name>
<feature type="compositionally biased region" description="Polar residues" evidence="2">
    <location>
        <begin position="34"/>
        <end position="44"/>
    </location>
</feature>
<evidence type="ECO:0000259" key="3">
    <source>
        <dbReference type="Pfam" id="PF16064"/>
    </source>
</evidence>
<evidence type="ECO:0000313" key="4">
    <source>
        <dbReference type="Proteomes" id="UP001652661"/>
    </source>
</evidence>
<accession>A0A6P4J0K0</accession>
<dbReference type="RefSeq" id="XP_017034877.1">
    <property type="nucleotide sequence ID" value="XM_017179388.3"/>
</dbReference>
<gene>
    <name evidence="5" type="primary">LOC108083543</name>
</gene>
<keyword evidence="1" id="KW-0175">Coiled coil</keyword>
<feature type="region of interest" description="Disordered" evidence="2">
    <location>
        <begin position="233"/>
        <end position="259"/>
    </location>
</feature>
<dbReference type="InterPro" id="IPR032071">
    <property type="entry name" value="DUF4806"/>
</dbReference>
<dbReference type="Pfam" id="PF16064">
    <property type="entry name" value="DUF4806"/>
    <property type="match status" value="1"/>
</dbReference>
<sequence>MNVAARSSLWRMAKRESEVANPSQSMDDYDDTTFEPSYQDVPNRTSHKSAEAKEGLSKDLNKNIGLSQTQFNELSLALSSENGSISRLEQRMDKMETQLVKLIDTSTKIMTTVKKLIDRRAPPKTDFPCKSIAELDGIDAKVAADPPKYIEMFRAMLAPEGVSKNLNRILATSLLMDMNYAGSCYKTGLTTYVNLNNAIYESQQADGYTLEDYAKDVRTAFTKIKQRVYKAKSKSKMQRREEMGLDCDADTTDKMDSTS</sequence>
<dbReference type="AlphaFoldDB" id="A0A6P4J0K0"/>
<evidence type="ECO:0000313" key="5">
    <source>
        <dbReference type="RefSeq" id="XP_017034877.1"/>
    </source>
</evidence>
<evidence type="ECO:0000256" key="1">
    <source>
        <dbReference type="SAM" id="Coils"/>
    </source>
</evidence>
<protein>
    <recommendedName>
        <fullName evidence="3">DUF4806 domain-containing protein</fullName>
    </recommendedName>
</protein>
<dbReference type="Proteomes" id="UP001652661">
    <property type="component" value="Chromosome X"/>
</dbReference>
<reference evidence="5" key="1">
    <citation type="submission" date="2025-08" db="UniProtKB">
        <authorList>
            <consortium name="RefSeq"/>
        </authorList>
    </citation>
    <scope>IDENTIFICATION</scope>
    <source>
        <strain evidence="5">14028-0561.14</strain>
        <tissue evidence="5">Whole fly</tissue>
    </source>
</reference>
<organism evidence="4 5">
    <name type="scientific">Drosophila kikkawai</name>
    <name type="common">Fruit fly</name>
    <dbReference type="NCBI Taxonomy" id="30033"/>
    <lineage>
        <taxon>Eukaryota</taxon>
        <taxon>Metazoa</taxon>
        <taxon>Ecdysozoa</taxon>
        <taxon>Arthropoda</taxon>
        <taxon>Hexapoda</taxon>
        <taxon>Insecta</taxon>
        <taxon>Pterygota</taxon>
        <taxon>Neoptera</taxon>
        <taxon>Endopterygota</taxon>
        <taxon>Diptera</taxon>
        <taxon>Brachycera</taxon>
        <taxon>Muscomorpha</taxon>
        <taxon>Ephydroidea</taxon>
        <taxon>Drosophilidae</taxon>
        <taxon>Drosophila</taxon>
        <taxon>Sophophora</taxon>
    </lineage>
</organism>
<dbReference type="GeneID" id="108083543"/>
<proteinExistence type="predicted"/>
<feature type="region of interest" description="Disordered" evidence="2">
    <location>
        <begin position="1"/>
        <end position="56"/>
    </location>
</feature>
<keyword evidence="4" id="KW-1185">Reference proteome</keyword>
<feature type="coiled-coil region" evidence="1">
    <location>
        <begin position="78"/>
        <end position="105"/>
    </location>
</feature>
<dbReference type="OrthoDB" id="7853427at2759"/>
<evidence type="ECO:0000256" key="2">
    <source>
        <dbReference type="SAM" id="MobiDB-lite"/>
    </source>
</evidence>